<evidence type="ECO:0000313" key="2">
    <source>
        <dbReference type="EMBL" id="RLV60946.1"/>
    </source>
</evidence>
<evidence type="ECO:0000256" key="1">
    <source>
        <dbReference type="SAM" id="SignalP"/>
    </source>
</evidence>
<feature type="signal peptide" evidence="1">
    <location>
        <begin position="1"/>
        <end position="18"/>
    </location>
</feature>
<organism evidence="2 3">
    <name type="scientific">Parashewanella curva</name>
    <dbReference type="NCBI Taxonomy" id="2338552"/>
    <lineage>
        <taxon>Bacteria</taxon>
        <taxon>Pseudomonadati</taxon>
        <taxon>Pseudomonadota</taxon>
        <taxon>Gammaproteobacteria</taxon>
        <taxon>Alteromonadales</taxon>
        <taxon>Shewanellaceae</taxon>
        <taxon>Parashewanella</taxon>
    </lineage>
</organism>
<evidence type="ECO:0000313" key="3">
    <source>
        <dbReference type="Proteomes" id="UP000281474"/>
    </source>
</evidence>
<feature type="chain" id="PRO_5017927525" description="Tetratricopeptide repeat protein" evidence="1">
    <location>
        <begin position="19"/>
        <end position="331"/>
    </location>
</feature>
<reference evidence="2 3" key="1">
    <citation type="submission" date="2018-09" db="EMBL/GenBank/DDBJ databases">
        <title>Phylogeny of the Shewanellaceae, and recommendation for two new genera, Pseudoshewanella and Parashewanella.</title>
        <authorList>
            <person name="Wang G."/>
        </authorList>
    </citation>
    <scope>NUCLEOTIDE SEQUENCE [LARGE SCALE GENOMIC DNA]</scope>
    <source>
        <strain evidence="2 3">C51</strain>
    </source>
</reference>
<dbReference type="EMBL" id="QZEI01000010">
    <property type="protein sequence ID" value="RLV60946.1"/>
    <property type="molecule type" value="Genomic_DNA"/>
</dbReference>
<evidence type="ECO:0008006" key="4">
    <source>
        <dbReference type="Google" id="ProtNLM"/>
    </source>
</evidence>
<dbReference type="Gene3D" id="1.25.40.10">
    <property type="entry name" value="Tetratricopeptide repeat domain"/>
    <property type="match status" value="1"/>
</dbReference>
<comment type="caution">
    <text evidence="2">The sequence shown here is derived from an EMBL/GenBank/DDBJ whole genome shotgun (WGS) entry which is preliminary data.</text>
</comment>
<dbReference type="SUPFAM" id="SSF48452">
    <property type="entry name" value="TPR-like"/>
    <property type="match status" value="1"/>
</dbReference>
<accession>A0A3L8PZQ1</accession>
<keyword evidence="1" id="KW-0732">Signal</keyword>
<dbReference type="OrthoDB" id="192575at2"/>
<dbReference type="RefSeq" id="WP_121837850.1">
    <property type="nucleotide sequence ID" value="NZ_ML014759.1"/>
</dbReference>
<sequence length="331" mass="37701">MFKNLLIVLALLSFQLHAVETEQQAKKLLADKQIEMLINDIKDDAPYEVANYKVIAFNRSKEFDTAIEWIDARLQKLPKNNKEARAKEWLLKGNVYANQAMDASIFTAASYASDCLESYQKAHELAPHLLDTKESLIGFYNGAPSFVGGDSEKALALALELEKTHPLEGGRAIFESYKGMDEDEKAQAKLQALLTQYPQDLTLRLAGSRYYFKQERFKDNHALLMESIGIKKPEDEETQAVWYILHYELAKNSIESKLALPKAIEAVQLFQRAPKYVTEYYEQWPKLREAQLTLLSGDKKAAIKLAKQARAASDDNKLRKKAKRIIKRGKV</sequence>
<dbReference type="AlphaFoldDB" id="A0A3L8PZQ1"/>
<gene>
    <name evidence="2" type="ORF">D5018_04715</name>
</gene>
<dbReference type="InterPro" id="IPR011990">
    <property type="entry name" value="TPR-like_helical_dom_sf"/>
</dbReference>
<name>A0A3L8PZQ1_9GAMM</name>
<protein>
    <recommendedName>
        <fullName evidence="4">Tetratricopeptide repeat protein</fullName>
    </recommendedName>
</protein>
<proteinExistence type="predicted"/>
<keyword evidence="3" id="KW-1185">Reference proteome</keyword>
<dbReference type="Proteomes" id="UP000281474">
    <property type="component" value="Unassembled WGS sequence"/>
</dbReference>